<dbReference type="Pfam" id="PF13855">
    <property type="entry name" value="LRR_8"/>
    <property type="match status" value="2"/>
</dbReference>
<evidence type="ECO:0000313" key="5">
    <source>
        <dbReference type="Proteomes" id="UP000095283"/>
    </source>
</evidence>
<evidence type="ECO:0000256" key="1">
    <source>
        <dbReference type="ARBA" id="ARBA00022614"/>
    </source>
</evidence>
<evidence type="ECO:0000313" key="6">
    <source>
        <dbReference type="WBParaSite" id="Hba_08394"/>
    </source>
</evidence>
<dbReference type="InterPro" id="IPR003591">
    <property type="entry name" value="Leu-rich_rpt_typical-subtyp"/>
</dbReference>
<dbReference type="SMART" id="SM00369">
    <property type="entry name" value="LRR_TYP"/>
    <property type="match status" value="7"/>
</dbReference>
<evidence type="ECO:0000256" key="3">
    <source>
        <dbReference type="SAM" id="MobiDB-lite"/>
    </source>
</evidence>
<dbReference type="InterPro" id="IPR032675">
    <property type="entry name" value="LRR_dom_sf"/>
</dbReference>
<name>A0A1I7WTG8_HETBA</name>
<dbReference type="AlphaFoldDB" id="A0A1I7WTG8"/>
<accession>A0A1I7WTG8</accession>
<evidence type="ECO:0000256" key="2">
    <source>
        <dbReference type="ARBA" id="ARBA00022737"/>
    </source>
</evidence>
<dbReference type="WBParaSite" id="Hba_08394">
    <property type="protein sequence ID" value="Hba_08394"/>
    <property type="gene ID" value="Hba_08394"/>
</dbReference>
<keyword evidence="4" id="KW-0812">Transmembrane</keyword>
<dbReference type="PROSITE" id="PS51450">
    <property type="entry name" value="LRR"/>
    <property type="match status" value="2"/>
</dbReference>
<keyword evidence="5" id="KW-1185">Reference proteome</keyword>
<dbReference type="InterPro" id="IPR001611">
    <property type="entry name" value="Leu-rich_rpt"/>
</dbReference>
<dbReference type="PANTHER" id="PTHR24366:SF170">
    <property type="entry name" value="RE50361P"/>
    <property type="match status" value="1"/>
</dbReference>
<dbReference type="Proteomes" id="UP000095283">
    <property type="component" value="Unplaced"/>
</dbReference>
<organism evidence="5 6">
    <name type="scientific">Heterorhabditis bacteriophora</name>
    <name type="common">Entomopathogenic nematode worm</name>
    <dbReference type="NCBI Taxonomy" id="37862"/>
    <lineage>
        <taxon>Eukaryota</taxon>
        <taxon>Metazoa</taxon>
        <taxon>Ecdysozoa</taxon>
        <taxon>Nematoda</taxon>
        <taxon>Chromadorea</taxon>
        <taxon>Rhabditida</taxon>
        <taxon>Rhabditina</taxon>
        <taxon>Rhabditomorpha</taxon>
        <taxon>Strongyloidea</taxon>
        <taxon>Heterorhabditidae</taxon>
        <taxon>Heterorhabditis</taxon>
    </lineage>
</organism>
<protein>
    <submittedName>
        <fullName evidence="6">LRRCT domain-containing protein</fullName>
    </submittedName>
</protein>
<dbReference type="Gene3D" id="3.80.10.10">
    <property type="entry name" value="Ribonuclease Inhibitor"/>
    <property type="match status" value="2"/>
</dbReference>
<keyword evidence="2" id="KW-0677">Repeat</keyword>
<feature type="transmembrane region" description="Helical" evidence="4">
    <location>
        <begin position="20"/>
        <end position="38"/>
    </location>
</feature>
<keyword evidence="4" id="KW-1133">Transmembrane helix</keyword>
<keyword evidence="1" id="KW-0433">Leucine-rich repeat</keyword>
<keyword evidence="4" id="KW-0472">Membrane</keyword>
<evidence type="ECO:0000256" key="4">
    <source>
        <dbReference type="SAM" id="Phobius"/>
    </source>
</evidence>
<sequence>MSLPFRLFYIYLKESMRQFYIMFIVYLFNYLSFQINNFELMNLPLLKEFRINNNVLNMIHPMAFMNVPHLQYLYMRDNLIGNLDGNRLQAFKQLEILDVANNMLQKLPELKDLTNLKQVRLDGNLIEKVETLAFSNNPKLQLISMQQLNLRNNSLKVIDSNAFASLKQLTTLDLAQNQIEKIAKVLLLSLISAFSQQSKMFWLDISNNQLTSFEEGTFDKKIANILLDGNRLMCDESFDWFVRYLVTNRVRTFLPFQPEITCSGPEKYSGVRGIIGMGDYLSHLLLISNVINFQAIPSLRNIPGLNVSSNMNTGVGAQPVPMNRNFNSAIEQFTAPLVRFATGGQPVASDIEQLIQSIPNFIVNVPGLGNVDISKLDPNLVAHVLKGGQIPGIPRETLDSIVQQYMVKMHEAAAAAQAGVFAEDSHKYLPPIDKLPHEMVTNVLQGEPLPGLNETQTQVIKEYYTQLVPLTTRDINESNTASPGFSISTQVLDMMKLLPEGYNFSRIPVEMIASISRGELPDMRNLPSDLLEHLRMNTDKLGSIFNKATSGNATIEEVIAKLPKFNKPDLATFSPYDINRLSNDMIHEEEEAKKAAKLRVYTAIALGLVGAVTVVVLAVFVIYIKRQQREGKERRSLVEGRQPLPGAPLANSTMRGETQIHPTRSSQLHLRDVICAEFCK</sequence>
<dbReference type="PANTHER" id="PTHR24366">
    <property type="entry name" value="IG(IMMUNOGLOBULIN) AND LRR(LEUCINE RICH REPEAT) DOMAINS"/>
    <property type="match status" value="1"/>
</dbReference>
<feature type="transmembrane region" description="Helical" evidence="4">
    <location>
        <begin position="600"/>
        <end position="624"/>
    </location>
</feature>
<reference evidence="6" key="1">
    <citation type="submission" date="2016-11" db="UniProtKB">
        <authorList>
            <consortium name="WormBaseParasite"/>
        </authorList>
    </citation>
    <scope>IDENTIFICATION</scope>
</reference>
<feature type="region of interest" description="Disordered" evidence="3">
    <location>
        <begin position="634"/>
        <end position="657"/>
    </location>
</feature>
<dbReference type="SUPFAM" id="SSF52058">
    <property type="entry name" value="L domain-like"/>
    <property type="match status" value="1"/>
</dbReference>
<dbReference type="SMART" id="SM00365">
    <property type="entry name" value="LRR_SD22"/>
    <property type="match status" value="4"/>
</dbReference>
<proteinExistence type="predicted"/>